<name>A0A069RC59_PEPLI</name>
<dbReference type="InterPro" id="IPR050445">
    <property type="entry name" value="Bact_polysacc_biosynth/exp"/>
</dbReference>
<organism evidence="3 4">
    <name type="scientific">Peptoclostridium litorale DSM 5388</name>
    <dbReference type="NCBI Taxonomy" id="1121324"/>
    <lineage>
        <taxon>Bacteria</taxon>
        <taxon>Bacillati</taxon>
        <taxon>Bacillota</taxon>
        <taxon>Clostridia</taxon>
        <taxon>Peptostreptococcales</taxon>
        <taxon>Peptoclostridiaceae</taxon>
        <taxon>Peptoclostridium</taxon>
    </lineage>
</organism>
<dbReference type="GO" id="GO:0005524">
    <property type="term" value="F:ATP binding"/>
    <property type="evidence" value="ECO:0007669"/>
    <property type="project" value="UniProtKB-KW"/>
</dbReference>
<dbReference type="AlphaFoldDB" id="A0A069RC59"/>
<keyword evidence="2" id="KW-0067">ATP-binding</keyword>
<dbReference type="OrthoDB" id="9815116at2"/>
<keyword evidence="4" id="KW-1185">Reference proteome</keyword>
<dbReference type="InterPro" id="IPR005702">
    <property type="entry name" value="Wzc-like_C"/>
</dbReference>
<dbReference type="CDD" id="cd05387">
    <property type="entry name" value="BY-kinase"/>
    <property type="match status" value="1"/>
</dbReference>
<comment type="caution">
    <text evidence="3">The sequence shown here is derived from an EMBL/GenBank/DDBJ whole genome shotgun (WGS) entry which is preliminary data.</text>
</comment>
<reference evidence="3 4" key="1">
    <citation type="submission" date="2014-03" db="EMBL/GenBank/DDBJ databases">
        <title>Genome sequence of Clostridium litorale W6, DSM 5388.</title>
        <authorList>
            <person name="Poehlein A."/>
            <person name="Jagirdar A."/>
            <person name="Khonsari B."/>
            <person name="Chibani C.M."/>
            <person name="Gutierrez Gutierrez D.A."/>
            <person name="Davydova E."/>
            <person name="Alghaithi H.S."/>
            <person name="Nair K.P."/>
            <person name="Dhamotharan K."/>
            <person name="Chandran L."/>
            <person name="G W."/>
            <person name="Daniel R."/>
        </authorList>
    </citation>
    <scope>NUCLEOTIDE SEQUENCE [LARGE SCALE GENOMIC DNA]</scope>
    <source>
        <strain evidence="3 4">W6</strain>
    </source>
</reference>
<dbReference type="Proteomes" id="UP000027946">
    <property type="component" value="Unassembled WGS sequence"/>
</dbReference>
<proteinExistence type="predicted"/>
<evidence type="ECO:0000256" key="2">
    <source>
        <dbReference type="ARBA" id="ARBA00022840"/>
    </source>
</evidence>
<keyword evidence="3" id="KW-0808">Transferase</keyword>
<keyword evidence="3" id="KW-0418">Kinase</keyword>
<gene>
    <name evidence="3" type="primary">epsD</name>
    <name evidence="3" type="ORF">CLIT_14c00850</name>
</gene>
<dbReference type="Gene3D" id="3.40.50.300">
    <property type="entry name" value="P-loop containing nucleotide triphosphate hydrolases"/>
    <property type="match status" value="1"/>
</dbReference>
<dbReference type="PANTHER" id="PTHR32309">
    <property type="entry name" value="TYROSINE-PROTEIN KINASE"/>
    <property type="match status" value="1"/>
</dbReference>
<dbReference type="InterPro" id="IPR027417">
    <property type="entry name" value="P-loop_NTPase"/>
</dbReference>
<dbReference type="Pfam" id="PF10609">
    <property type="entry name" value="ParA"/>
    <property type="match status" value="1"/>
</dbReference>
<dbReference type="PANTHER" id="PTHR32309:SF13">
    <property type="entry name" value="FERRIC ENTEROBACTIN TRANSPORT PROTEIN FEPE"/>
    <property type="match status" value="1"/>
</dbReference>
<dbReference type="GO" id="GO:0005886">
    <property type="term" value="C:plasma membrane"/>
    <property type="evidence" value="ECO:0007669"/>
    <property type="project" value="TreeGrafter"/>
</dbReference>
<dbReference type="GO" id="GO:0004715">
    <property type="term" value="F:non-membrane spanning protein tyrosine kinase activity"/>
    <property type="evidence" value="ECO:0007669"/>
    <property type="project" value="UniProtKB-EC"/>
</dbReference>
<keyword evidence="1" id="KW-0547">Nucleotide-binding</keyword>
<dbReference type="RefSeq" id="WP_052636204.1">
    <property type="nucleotide sequence ID" value="NZ_FSRH01000015.1"/>
</dbReference>
<evidence type="ECO:0000256" key="1">
    <source>
        <dbReference type="ARBA" id="ARBA00022741"/>
    </source>
</evidence>
<accession>A0A069RC59</accession>
<evidence type="ECO:0000313" key="3">
    <source>
        <dbReference type="EMBL" id="KDR94624.1"/>
    </source>
</evidence>
<sequence length="230" mass="25008">MKDILFQKRPDSPVSDSYRGIRTSIRFSGADGEIKVVAVTSAKGAEGKTTTVVNVAASMAGLGKRVIVLDFNFRSPALHNYFDISNREGASEVICQGIDPFESISHANGIDVLVSGRKRKEAIEILDSNEMCELVQKLRGLYDYVFIDTPPIVEFPDAAALAAVSDGVVLVCASEKAEAEDVRRAKGLLENVNANIIGVVINNALDRRAYDYGETVADMVRGLFLKLRPK</sequence>
<dbReference type="EMBL" id="JJMM01000014">
    <property type="protein sequence ID" value="KDR94624.1"/>
    <property type="molecule type" value="Genomic_DNA"/>
</dbReference>
<dbReference type="eggNOG" id="COG0489">
    <property type="taxonomic scope" value="Bacteria"/>
</dbReference>
<dbReference type="InterPro" id="IPR033756">
    <property type="entry name" value="YlxH/NBP35"/>
</dbReference>
<protein>
    <submittedName>
        <fullName evidence="3">Tyrosine-protein kinase EpsD</fullName>
        <ecNumber evidence="3">2.7.10.2</ecNumber>
    </submittedName>
</protein>
<dbReference type="EC" id="2.7.10.2" evidence="3"/>
<dbReference type="NCBIfam" id="TIGR01007">
    <property type="entry name" value="eps_fam"/>
    <property type="match status" value="1"/>
</dbReference>
<dbReference type="SUPFAM" id="SSF52540">
    <property type="entry name" value="P-loop containing nucleoside triphosphate hydrolases"/>
    <property type="match status" value="1"/>
</dbReference>
<dbReference type="STRING" id="1121324.CLIT_14c00850"/>
<evidence type="ECO:0000313" key="4">
    <source>
        <dbReference type="Proteomes" id="UP000027946"/>
    </source>
</evidence>